<dbReference type="SUPFAM" id="SSF52266">
    <property type="entry name" value="SGNH hydrolase"/>
    <property type="match status" value="1"/>
</dbReference>
<comment type="caution">
    <text evidence="3">The sequence shown here is derived from an EMBL/GenBank/DDBJ whole genome shotgun (WGS) entry which is preliminary data.</text>
</comment>
<dbReference type="Pfam" id="PF13472">
    <property type="entry name" value="Lipase_GDSL_2"/>
    <property type="match status" value="1"/>
</dbReference>
<dbReference type="AlphaFoldDB" id="A0A401W887"/>
<dbReference type="RefSeq" id="WP_125056100.1">
    <property type="nucleotide sequence ID" value="NZ_BHZD01000001.1"/>
</dbReference>
<name>A0A401W887_STREY</name>
<keyword evidence="4" id="KW-1185">Reference proteome</keyword>
<dbReference type="InterPro" id="IPR036514">
    <property type="entry name" value="SGNH_hydro_sf"/>
</dbReference>
<accession>A0A401W887</accession>
<evidence type="ECO:0000256" key="1">
    <source>
        <dbReference type="SAM" id="MobiDB-lite"/>
    </source>
</evidence>
<dbReference type="PANTHER" id="PTHR43784:SF2">
    <property type="entry name" value="GDSL-LIKE LIPASE_ACYLHYDROLASE, PUTATIVE (AFU_ORTHOLOGUE AFUA_2G00820)-RELATED"/>
    <property type="match status" value="1"/>
</dbReference>
<feature type="region of interest" description="Disordered" evidence="1">
    <location>
        <begin position="427"/>
        <end position="452"/>
    </location>
</feature>
<dbReference type="Gene3D" id="3.40.50.1110">
    <property type="entry name" value="SGNH hydrolase"/>
    <property type="match status" value="1"/>
</dbReference>
<gene>
    <name evidence="3" type="ORF">GKJPGBOP_05280</name>
</gene>
<evidence type="ECO:0000313" key="3">
    <source>
        <dbReference type="EMBL" id="GCD45548.1"/>
    </source>
</evidence>
<dbReference type="InterPro" id="IPR053140">
    <property type="entry name" value="GDSL_Rv0518-like"/>
</dbReference>
<dbReference type="CDD" id="cd01830">
    <property type="entry name" value="XynE_like"/>
    <property type="match status" value="1"/>
</dbReference>
<protein>
    <submittedName>
        <fullName evidence="3">SGNH hydrolase</fullName>
    </submittedName>
</protein>
<dbReference type="Proteomes" id="UP000286746">
    <property type="component" value="Unassembled WGS sequence"/>
</dbReference>
<sequence length="452" mass="47426">MPTPVGRPLPLIAGVAVLLVLTVAAVLLSSGGGGTQGLSGDDRPPSAERWAGTWSAAAAAAEPGKLDGYADTSIRNVVHTSIGGTNARIQLSNLYGTRPLSVGHATLARAFAPGAPAATPGTMRRLTFSGRPAVTVPAGGAVTSDPVRLTVPAAADLLVTTYSPAPSGPVTYHPHARQTSYLARGDRAADTAGGAYTQKVTAWRYLTGVDVLGPHTDGAVVAVGDSITDGNTSTPDTNHRWPDFLAARLRTEPGAPRYGVLNQGISGNRLLTDSSRWSVSGGPSVLSRLERDVLSRAGVRSVVVEIGLNDLFKSPRQLDAEKLADGMREIVRRAAERDIQVIGSTLTPFGGHRGYRPELDAVRQELNAKIRAGEVYGQYADFDKALRDPHHPLRLRPAYDSGDRLHPSDAGYRAMADAVDLRQLKGAGKEAGKGTVEEADQEAVKGAARAAR</sequence>
<reference evidence="3 4" key="1">
    <citation type="submission" date="2018-11" db="EMBL/GenBank/DDBJ databases">
        <title>Whole genome sequence of Streptomyces paromomycinus NBRC 15454(T).</title>
        <authorList>
            <person name="Komaki H."/>
            <person name="Tamura T."/>
        </authorList>
    </citation>
    <scope>NUCLEOTIDE SEQUENCE [LARGE SCALE GENOMIC DNA]</scope>
    <source>
        <strain evidence="3 4">NBRC 15454</strain>
    </source>
</reference>
<keyword evidence="3" id="KW-0378">Hydrolase</keyword>
<dbReference type="InterPro" id="IPR013830">
    <property type="entry name" value="SGNH_hydro"/>
</dbReference>
<proteinExistence type="predicted"/>
<organism evidence="3 4">
    <name type="scientific">Streptomyces paromomycinus</name>
    <name type="common">Streptomyces rimosus subsp. paromomycinus</name>
    <dbReference type="NCBI Taxonomy" id="92743"/>
    <lineage>
        <taxon>Bacteria</taxon>
        <taxon>Bacillati</taxon>
        <taxon>Actinomycetota</taxon>
        <taxon>Actinomycetes</taxon>
        <taxon>Kitasatosporales</taxon>
        <taxon>Streptomycetaceae</taxon>
        <taxon>Streptomyces</taxon>
    </lineage>
</organism>
<evidence type="ECO:0000259" key="2">
    <source>
        <dbReference type="Pfam" id="PF13472"/>
    </source>
</evidence>
<dbReference type="GO" id="GO:0016787">
    <property type="term" value="F:hydrolase activity"/>
    <property type="evidence" value="ECO:0007669"/>
    <property type="project" value="UniProtKB-KW"/>
</dbReference>
<feature type="compositionally biased region" description="Basic and acidic residues" evidence="1">
    <location>
        <begin position="427"/>
        <end position="436"/>
    </location>
</feature>
<dbReference type="PANTHER" id="PTHR43784">
    <property type="entry name" value="GDSL-LIKE LIPASE/ACYLHYDROLASE, PUTATIVE (AFU_ORTHOLOGUE AFUA_2G00820)-RELATED"/>
    <property type="match status" value="1"/>
</dbReference>
<feature type="domain" description="SGNH hydrolase-type esterase" evidence="2">
    <location>
        <begin position="222"/>
        <end position="414"/>
    </location>
</feature>
<dbReference type="EMBL" id="BHZD01000001">
    <property type="protein sequence ID" value="GCD45548.1"/>
    <property type="molecule type" value="Genomic_DNA"/>
</dbReference>
<evidence type="ECO:0000313" key="4">
    <source>
        <dbReference type="Proteomes" id="UP000286746"/>
    </source>
</evidence>